<dbReference type="InterPro" id="IPR018490">
    <property type="entry name" value="cNMP-bd_dom_sf"/>
</dbReference>
<reference evidence="2 3" key="1">
    <citation type="submission" date="2019-01" db="EMBL/GenBank/DDBJ databases">
        <title>Spirosoma flava sp. nov., a propanil-degrading bacterium isolated from herbicide-contaminated soil.</title>
        <authorList>
            <person name="Zhang L."/>
            <person name="Jiang J.-D."/>
        </authorList>
    </citation>
    <scope>NUCLEOTIDE SEQUENCE [LARGE SCALE GENOMIC DNA]</scope>
    <source>
        <strain evidence="2 3">TY50</strain>
    </source>
</reference>
<organism evidence="2 3">
    <name type="scientific">Spirosoma sordidisoli</name>
    <dbReference type="NCBI Taxonomy" id="2502893"/>
    <lineage>
        <taxon>Bacteria</taxon>
        <taxon>Pseudomonadati</taxon>
        <taxon>Bacteroidota</taxon>
        <taxon>Cytophagia</taxon>
        <taxon>Cytophagales</taxon>
        <taxon>Cytophagaceae</taxon>
        <taxon>Spirosoma</taxon>
    </lineage>
</organism>
<gene>
    <name evidence="2" type="ORF">EQG79_02805</name>
</gene>
<feature type="domain" description="Cyclic nucleotide-binding" evidence="1">
    <location>
        <begin position="16"/>
        <end position="114"/>
    </location>
</feature>
<proteinExistence type="predicted"/>
<evidence type="ECO:0000313" key="2">
    <source>
        <dbReference type="EMBL" id="RYC71094.1"/>
    </source>
</evidence>
<dbReference type="EMBL" id="SBLB01000001">
    <property type="protein sequence ID" value="RYC71094.1"/>
    <property type="molecule type" value="Genomic_DNA"/>
</dbReference>
<evidence type="ECO:0000313" key="3">
    <source>
        <dbReference type="Proteomes" id="UP000290407"/>
    </source>
</evidence>
<dbReference type="InterPro" id="IPR000595">
    <property type="entry name" value="cNMP-bd_dom"/>
</dbReference>
<dbReference type="Pfam" id="PF00027">
    <property type="entry name" value="cNMP_binding"/>
    <property type="match status" value="1"/>
</dbReference>
<dbReference type="Gene3D" id="2.60.120.10">
    <property type="entry name" value="Jelly Rolls"/>
    <property type="match status" value="1"/>
</dbReference>
<protein>
    <submittedName>
        <fullName evidence="2">Crp/Fnr family transcriptional regulator</fullName>
    </submittedName>
</protein>
<accession>A0A4Q2UNU7</accession>
<dbReference type="CDD" id="cd00038">
    <property type="entry name" value="CAP_ED"/>
    <property type="match status" value="1"/>
</dbReference>
<sequence length="189" mass="21900">MVDPLEAYIRARISPNDTQLTDVLSAFVTRKVRRGEMLLQAGEVCQYCYFVAKGCIQVFVSTNGGTETSRDFVFENNWLTDIYGFANQQASQEFFRAVEPTVVRAIHRDQFGRMQQQVPQFEQIYRQILEQSYATTVYRVNTFMALDALDRVRWLMQHQPRILSRLSNKLVASYLGISPETLSRLKARL</sequence>
<dbReference type="RefSeq" id="WP_077920175.1">
    <property type="nucleotide sequence ID" value="NZ_SBLB01000001.1"/>
</dbReference>
<dbReference type="PROSITE" id="PS50042">
    <property type="entry name" value="CNMP_BINDING_3"/>
    <property type="match status" value="1"/>
</dbReference>
<keyword evidence="3" id="KW-1185">Reference proteome</keyword>
<comment type="caution">
    <text evidence="2">The sequence shown here is derived from an EMBL/GenBank/DDBJ whole genome shotgun (WGS) entry which is preliminary data.</text>
</comment>
<dbReference type="SUPFAM" id="SSF51206">
    <property type="entry name" value="cAMP-binding domain-like"/>
    <property type="match status" value="1"/>
</dbReference>
<dbReference type="InterPro" id="IPR014710">
    <property type="entry name" value="RmlC-like_jellyroll"/>
</dbReference>
<dbReference type="SMART" id="SM00100">
    <property type="entry name" value="cNMP"/>
    <property type="match status" value="1"/>
</dbReference>
<dbReference type="AlphaFoldDB" id="A0A4Q2UNU7"/>
<evidence type="ECO:0000259" key="1">
    <source>
        <dbReference type="PROSITE" id="PS50042"/>
    </source>
</evidence>
<name>A0A4Q2UNU7_9BACT</name>
<dbReference type="Proteomes" id="UP000290407">
    <property type="component" value="Unassembled WGS sequence"/>
</dbReference>